<evidence type="ECO:0000313" key="3">
    <source>
        <dbReference type="Proteomes" id="UP000054166"/>
    </source>
</evidence>
<dbReference type="InParanoid" id="A0A0C3FIG0"/>
<dbReference type="HOGENOM" id="CLU_683552_0_0_1"/>
<dbReference type="Proteomes" id="UP000054166">
    <property type="component" value="Unassembled WGS sequence"/>
</dbReference>
<protein>
    <submittedName>
        <fullName evidence="2">Uncharacterized protein</fullName>
    </submittedName>
</protein>
<accession>A0A0C3FIG0</accession>
<reference evidence="2 3" key="1">
    <citation type="submission" date="2014-04" db="EMBL/GenBank/DDBJ databases">
        <authorList>
            <consortium name="DOE Joint Genome Institute"/>
            <person name="Kuo A."/>
            <person name="Tarkka M."/>
            <person name="Buscot F."/>
            <person name="Kohler A."/>
            <person name="Nagy L.G."/>
            <person name="Floudas D."/>
            <person name="Copeland A."/>
            <person name="Barry K.W."/>
            <person name="Cichocki N."/>
            <person name="Veneault-Fourrey C."/>
            <person name="LaButti K."/>
            <person name="Lindquist E.A."/>
            <person name="Lipzen A."/>
            <person name="Lundell T."/>
            <person name="Morin E."/>
            <person name="Murat C."/>
            <person name="Sun H."/>
            <person name="Tunlid A."/>
            <person name="Henrissat B."/>
            <person name="Grigoriev I.V."/>
            <person name="Hibbett D.S."/>
            <person name="Martin F."/>
            <person name="Nordberg H.P."/>
            <person name="Cantor M.N."/>
            <person name="Hua S.X."/>
        </authorList>
    </citation>
    <scope>NUCLEOTIDE SEQUENCE [LARGE SCALE GENOMIC DNA]</scope>
    <source>
        <strain evidence="2 3">F 1598</strain>
    </source>
</reference>
<organism evidence="2 3">
    <name type="scientific">Piloderma croceum (strain F 1598)</name>
    <dbReference type="NCBI Taxonomy" id="765440"/>
    <lineage>
        <taxon>Eukaryota</taxon>
        <taxon>Fungi</taxon>
        <taxon>Dikarya</taxon>
        <taxon>Basidiomycota</taxon>
        <taxon>Agaricomycotina</taxon>
        <taxon>Agaricomycetes</taxon>
        <taxon>Agaricomycetidae</taxon>
        <taxon>Atheliales</taxon>
        <taxon>Atheliaceae</taxon>
        <taxon>Piloderma</taxon>
    </lineage>
</organism>
<gene>
    <name evidence="2" type="ORF">PILCRDRAFT_10090</name>
</gene>
<name>A0A0C3FIG0_PILCF</name>
<dbReference type="EMBL" id="KN833008">
    <property type="protein sequence ID" value="KIM79574.1"/>
    <property type="molecule type" value="Genomic_DNA"/>
</dbReference>
<feature type="coiled-coil region" evidence="1">
    <location>
        <begin position="288"/>
        <end position="329"/>
    </location>
</feature>
<evidence type="ECO:0000256" key="1">
    <source>
        <dbReference type="SAM" id="Coils"/>
    </source>
</evidence>
<reference evidence="3" key="2">
    <citation type="submission" date="2015-01" db="EMBL/GenBank/DDBJ databases">
        <title>Evolutionary Origins and Diversification of the Mycorrhizal Mutualists.</title>
        <authorList>
            <consortium name="DOE Joint Genome Institute"/>
            <consortium name="Mycorrhizal Genomics Consortium"/>
            <person name="Kohler A."/>
            <person name="Kuo A."/>
            <person name="Nagy L.G."/>
            <person name="Floudas D."/>
            <person name="Copeland A."/>
            <person name="Barry K.W."/>
            <person name="Cichocki N."/>
            <person name="Veneault-Fourrey C."/>
            <person name="LaButti K."/>
            <person name="Lindquist E.A."/>
            <person name="Lipzen A."/>
            <person name="Lundell T."/>
            <person name="Morin E."/>
            <person name="Murat C."/>
            <person name="Riley R."/>
            <person name="Ohm R."/>
            <person name="Sun H."/>
            <person name="Tunlid A."/>
            <person name="Henrissat B."/>
            <person name="Grigoriev I.V."/>
            <person name="Hibbett D.S."/>
            <person name="Martin F."/>
        </authorList>
    </citation>
    <scope>NUCLEOTIDE SEQUENCE [LARGE SCALE GENOMIC DNA]</scope>
    <source>
        <strain evidence="3">F 1598</strain>
    </source>
</reference>
<keyword evidence="1" id="KW-0175">Coiled coil</keyword>
<evidence type="ECO:0000313" key="2">
    <source>
        <dbReference type="EMBL" id="KIM79574.1"/>
    </source>
</evidence>
<keyword evidence="3" id="KW-1185">Reference proteome</keyword>
<sequence length="403" mass="45252">MPDPPPVPAANPAMLRSLIPAFQSHWKRTHPASVHSQWATRNEGVITCANCLKGGHTCQGPHVRCFRCERSKAKCDRIESFKHGMVLEAMPMLDAQAVDWLILHALRADANEQGYAGTDEVHLEASPLPQVETPINATIHPVSTAESAVHANPARARSGKLTVYPRLAVTNNSVPPSPSSSPTHHPLFLDTPSPTAHDSPIMHSSSSPIIPPLHFPDLNNPEISDLLGQLHDLQITMQWSPNPDVIRHLNTVNQLMRNCVMNLESELNQAVEGERHQHERVTALESERTQVDSQIDQVRLEYERLQEEHADTQALLDAWARRAQRLEAQAVDRITHLADAVQYMYSHEPTTEAWSTMAHHVERILQTDQNYTRRWMCDVSIDGDRWDILKPLASPGLTSKRKR</sequence>
<dbReference type="AlphaFoldDB" id="A0A0C3FIG0"/>
<proteinExistence type="predicted"/>